<dbReference type="InterPro" id="IPR001478">
    <property type="entry name" value="PDZ"/>
</dbReference>
<proteinExistence type="predicted"/>
<feature type="region of interest" description="Disordered" evidence="1">
    <location>
        <begin position="554"/>
        <end position="583"/>
    </location>
</feature>
<feature type="compositionally biased region" description="Acidic residues" evidence="1">
    <location>
        <begin position="358"/>
        <end position="378"/>
    </location>
</feature>
<accession>A0A7S0IG97</accession>
<feature type="region of interest" description="Disordered" evidence="1">
    <location>
        <begin position="319"/>
        <end position="339"/>
    </location>
</feature>
<evidence type="ECO:0000256" key="1">
    <source>
        <dbReference type="SAM" id="MobiDB-lite"/>
    </source>
</evidence>
<feature type="region of interest" description="Disordered" evidence="1">
    <location>
        <begin position="77"/>
        <end position="101"/>
    </location>
</feature>
<reference evidence="3" key="1">
    <citation type="submission" date="2021-01" db="EMBL/GenBank/DDBJ databases">
        <authorList>
            <person name="Corre E."/>
            <person name="Pelletier E."/>
            <person name="Niang G."/>
            <person name="Scheremetjew M."/>
            <person name="Finn R."/>
            <person name="Kale V."/>
            <person name="Holt S."/>
            <person name="Cochrane G."/>
            <person name="Meng A."/>
            <person name="Brown T."/>
            <person name="Cohen L."/>
        </authorList>
    </citation>
    <scope>NUCLEOTIDE SEQUENCE</scope>
    <source>
        <strain evidence="3">CCMP1723</strain>
    </source>
</reference>
<evidence type="ECO:0000313" key="3">
    <source>
        <dbReference type="EMBL" id="CAD8520937.1"/>
    </source>
</evidence>
<evidence type="ECO:0000259" key="2">
    <source>
        <dbReference type="PROSITE" id="PS50106"/>
    </source>
</evidence>
<name>A0A7S0IG97_MICPS</name>
<dbReference type="EMBL" id="HBEQ01010388">
    <property type="protein sequence ID" value="CAD8520937.1"/>
    <property type="molecule type" value="Transcribed_RNA"/>
</dbReference>
<feature type="region of interest" description="Disordered" evidence="1">
    <location>
        <begin position="508"/>
        <end position="530"/>
    </location>
</feature>
<dbReference type="AlphaFoldDB" id="A0A7S0IG97"/>
<feature type="compositionally biased region" description="Acidic residues" evidence="1">
    <location>
        <begin position="328"/>
        <end position="337"/>
    </location>
</feature>
<protein>
    <recommendedName>
        <fullName evidence="2">PDZ domain-containing protein</fullName>
    </recommendedName>
</protein>
<organism evidence="3">
    <name type="scientific">Micromonas pusilla</name>
    <name type="common">Picoplanktonic green alga</name>
    <name type="synonym">Chromulina pusilla</name>
    <dbReference type="NCBI Taxonomy" id="38833"/>
    <lineage>
        <taxon>Eukaryota</taxon>
        <taxon>Viridiplantae</taxon>
        <taxon>Chlorophyta</taxon>
        <taxon>Mamiellophyceae</taxon>
        <taxon>Mamiellales</taxon>
        <taxon>Mamiellaceae</taxon>
        <taxon>Micromonas</taxon>
    </lineage>
</organism>
<feature type="domain" description="PDZ" evidence="2">
    <location>
        <begin position="111"/>
        <end position="157"/>
    </location>
</feature>
<feature type="compositionally biased region" description="Basic residues" evidence="1">
    <location>
        <begin position="17"/>
        <end position="27"/>
    </location>
</feature>
<feature type="region of interest" description="Disordered" evidence="1">
    <location>
        <begin position="1"/>
        <end position="30"/>
    </location>
</feature>
<gene>
    <name evidence="3" type="ORF">MCOM1403_LOCUS8363</name>
</gene>
<feature type="region of interest" description="Disordered" evidence="1">
    <location>
        <begin position="357"/>
        <end position="378"/>
    </location>
</feature>
<dbReference type="PROSITE" id="PS50106">
    <property type="entry name" value="PDZ"/>
    <property type="match status" value="1"/>
</dbReference>
<feature type="compositionally biased region" description="Basic and acidic residues" evidence="1">
    <location>
        <begin position="85"/>
        <end position="96"/>
    </location>
</feature>
<sequence length="599" mass="64191">MASALLTRATAPSPLTRSRRAHHRRVAPLRSRGIVAVSTSTNADTNAVTRTETAARVMISETKSGIVQYSFGAVPQSRSRNPALAEERAARSGMDKYDDEDASNNKELVFDVTLDAEGGANATGLVFEKGPDGLLVVAKIRPGGTAAGVVKPGDVLLGCSLLVNVEDDDGEFTEELRWHDATAHGPEHTLTTLLTHGEEMNVRTCRGYVVKRDKAIRSAWAQLVPTSPAKDIRSCWNRLLYHGPEEEEKPKAAKKKEIAKDNTPRGIWGGLVGKKIVPVEDSVRDAWGAIYPDIIVPAEERVGEDVVEEEPAPVAAVVEESTEARPEVEEDEEDDDDYRLPEESIDLAAAAAAAVQEVDVEQAVEEEPPFVDEEAEEEADEDEGFFGKFKGVEGQFDVLEVSVDCSRGVNMTGLMLGQNRPDGLLHVRVCKPGGTAHKKINIGDVVLATTYVVLSPDPATGKPVADLEWLDATDGASNEDVQGAMMTHSQEMKLVLARGDVPDGHFDQPSPAARERCSDASIGGGGAQPEECIPEDVKAWAARVAAEAKAAQAEAEREREAAAVKAAAGGNREEPPGVMSPEEIKAWAARVAAEARGEK</sequence>